<dbReference type="SUPFAM" id="SSF55347">
    <property type="entry name" value="Glyceraldehyde-3-phosphate dehydrogenase-like, C-terminal domain"/>
    <property type="match status" value="1"/>
</dbReference>
<feature type="binding site" evidence="9">
    <location>
        <begin position="152"/>
        <end position="153"/>
    </location>
    <ligand>
        <name>(S)-2,3,4,5-tetrahydrodipicolinate</name>
        <dbReference type="ChEBI" id="CHEBI:16845"/>
    </ligand>
</feature>
<feature type="binding site" evidence="9">
    <location>
        <position position="34"/>
    </location>
    <ligand>
        <name>NAD(+)</name>
        <dbReference type="ChEBI" id="CHEBI:57540"/>
    </ligand>
</feature>
<comment type="similarity">
    <text evidence="1 9">Belongs to the DapB family.</text>
</comment>
<dbReference type="RefSeq" id="WP_054325932.1">
    <property type="nucleotide sequence ID" value="NZ_JACOPL010000001.1"/>
</dbReference>
<comment type="subunit">
    <text evidence="9">Homotetramer.</text>
</comment>
<dbReference type="GO" id="GO:0005829">
    <property type="term" value="C:cytosol"/>
    <property type="evidence" value="ECO:0007669"/>
    <property type="project" value="TreeGrafter"/>
</dbReference>
<dbReference type="Pfam" id="PF01113">
    <property type="entry name" value="DapB_N"/>
    <property type="match status" value="1"/>
</dbReference>
<dbReference type="InterPro" id="IPR023940">
    <property type="entry name" value="DHDPR_bac"/>
</dbReference>
<gene>
    <name evidence="9" type="primary">dapB</name>
    <name evidence="13" type="ORF">H8S45_01140</name>
</gene>
<dbReference type="Gene3D" id="3.30.360.10">
    <property type="entry name" value="Dihydrodipicolinate Reductase, domain 2"/>
    <property type="match status" value="1"/>
</dbReference>
<dbReference type="PANTHER" id="PTHR20836">
    <property type="entry name" value="DIHYDRODIPICOLINATE REDUCTASE"/>
    <property type="match status" value="1"/>
</dbReference>
<evidence type="ECO:0000256" key="1">
    <source>
        <dbReference type="ARBA" id="ARBA00006642"/>
    </source>
</evidence>
<dbReference type="PIRSF" id="PIRSF000161">
    <property type="entry name" value="DHPR"/>
    <property type="match status" value="1"/>
</dbReference>
<keyword evidence="14" id="KW-1185">Reference proteome</keyword>
<comment type="catalytic activity">
    <reaction evidence="9">
        <text>(S)-2,3,4,5-tetrahydrodipicolinate + NAD(+) + H2O = (2S,4S)-4-hydroxy-2,3,4,5-tetrahydrodipicolinate + NADH + H(+)</text>
        <dbReference type="Rhea" id="RHEA:35323"/>
        <dbReference type="ChEBI" id="CHEBI:15377"/>
        <dbReference type="ChEBI" id="CHEBI:15378"/>
        <dbReference type="ChEBI" id="CHEBI:16845"/>
        <dbReference type="ChEBI" id="CHEBI:57540"/>
        <dbReference type="ChEBI" id="CHEBI:57945"/>
        <dbReference type="ChEBI" id="CHEBI:67139"/>
        <dbReference type="EC" id="1.17.1.8"/>
    </reaction>
</comment>
<dbReference type="Gene3D" id="3.40.50.720">
    <property type="entry name" value="NAD(P)-binding Rossmann-like Domain"/>
    <property type="match status" value="1"/>
</dbReference>
<dbReference type="NCBIfam" id="TIGR00036">
    <property type="entry name" value="dapB"/>
    <property type="match status" value="1"/>
</dbReference>
<keyword evidence="8 9" id="KW-0457">Lysine biosynthesis</keyword>
<comment type="catalytic activity">
    <reaction evidence="9">
        <text>(S)-2,3,4,5-tetrahydrodipicolinate + NADP(+) + H2O = (2S,4S)-4-hydroxy-2,3,4,5-tetrahydrodipicolinate + NADPH + H(+)</text>
        <dbReference type="Rhea" id="RHEA:35331"/>
        <dbReference type="ChEBI" id="CHEBI:15377"/>
        <dbReference type="ChEBI" id="CHEBI:15378"/>
        <dbReference type="ChEBI" id="CHEBI:16845"/>
        <dbReference type="ChEBI" id="CHEBI:57783"/>
        <dbReference type="ChEBI" id="CHEBI:58349"/>
        <dbReference type="ChEBI" id="CHEBI:67139"/>
        <dbReference type="EC" id="1.17.1.8"/>
    </reaction>
</comment>
<dbReference type="GO" id="GO:0016726">
    <property type="term" value="F:oxidoreductase activity, acting on CH or CH2 groups, NAD or NADP as acceptor"/>
    <property type="evidence" value="ECO:0007669"/>
    <property type="project" value="UniProtKB-UniRule"/>
</dbReference>
<sequence length="258" mass="28049">MLKIALSGCSGRMGRVIADIVASRNTMQIVAGFDVNTAKYADFPVFSDPFECTLDCDVIIDFSNASSTEHLLAYCEKHHLPVVICTTGHTGEQLDRIRSAAAKIPVFRSGNMSIGINLMTALLREAASILGDQYDVEIIEKHHNQKLDAPSGTALMLADAVAGALPYNATYVYDRHQRREKRPAHEIGISAIRGGTIVGEHTVLFCGRDEIIEIKHTALSREVFAVGAVDAAAFMVGCQKPGIYDMNDVIAARNIEFP</sequence>
<dbReference type="GO" id="GO:0008839">
    <property type="term" value="F:4-hydroxy-tetrahydrodipicolinate reductase"/>
    <property type="evidence" value="ECO:0007669"/>
    <property type="project" value="UniProtKB-UniRule"/>
</dbReference>
<protein>
    <recommendedName>
        <fullName evidence="9 10">4-hydroxy-tetrahydrodipicolinate reductase</fullName>
        <shortName evidence="9">HTPA reductase</shortName>
        <ecNumber evidence="9 10">1.17.1.8</ecNumber>
    </recommendedName>
</protein>
<feature type="binding site" evidence="9">
    <location>
        <position position="143"/>
    </location>
    <ligand>
        <name>(S)-2,3,4,5-tetrahydrodipicolinate</name>
        <dbReference type="ChEBI" id="CHEBI:16845"/>
    </ligand>
</feature>
<feature type="active site" description="Proton donor/acceptor" evidence="9">
    <location>
        <position position="142"/>
    </location>
</feature>
<dbReference type="PROSITE" id="PS01298">
    <property type="entry name" value="DAPB"/>
    <property type="match status" value="1"/>
</dbReference>
<keyword evidence="4 9" id="KW-0521">NADP</keyword>
<dbReference type="FunFam" id="3.30.360.10:FF:000004">
    <property type="entry name" value="4-hydroxy-tetrahydrodipicolinate reductase"/>
    <property type="match status" value="1"/>
</dbReference>
<dbReference type="InterPro" id="IPR022664">
    <property type="entry name" value="DapB_N_CS"/>
</dbReference>
<comment type="caution">
    <text evidence="9">Lacks conserved residue(s) required for the propagation of feature annotation.</text>
</comment>
<dbReference type="Pfam" id="PF05173">
    <property type="entry name" value="DapB_C"/>
    <property type="match status" value="1"/>
</dbReference>
<evidence type="ECO:0000313" key="14">
    <source>
        <dbReference type="Proteomes" id="UP000606499"/>
    </source>
</evidence>
<name>A0A923RX70_9FIRM</name>
<proteinExistence type="inferred from homology"/>
<evidence type="ECO:0000256" key="2">
    <source>
        <dbReference type="ARBA" id="ARBA00022490"/>
    </source>
</evidence>
<feature type="domain" description="Dihydrodipicolinate reductase C-terminal" evidence="12">
    <location>
        <begin position="115"/>
        <end position="250"/>
    </location>
</feature>
<dbReference type="InterPro" id="IPR022663">
    <property type="entry name" value="DapB_C"/>
</dbReference>
<dbReference type="PANTHER" id="PTHR20836:SF7">
    <property type="entry name" value="4-HYDROXY-TETRAHYDRODIPICOLINATE REDUCTASE"/>
    <property type="match status" value="1"/>
</dbReference>
<feature type="domain" description="Dihydrodipicolinate reductase N-terminal" evidence="11">
    <location>
        <begin position="3"/>
        <end position="112"/>
    </location>
</feature>
<evidence type="ECO:0000256" key="6">
    <source>
        <dbReference type="ARBA" id="ARBA00023002"/>
    </source>
</evidence>
<dbReference type="EMBL" id="JACOPL010000001">
    <property type="protein sequence ID" value="MBC5724080.1"/>
    <property type="molecule type" value="Genomic_DNA"/>
</dbReference>
<keyword evidence="5 9" id="KW-0220">Diaminopimelate biosynthesis</keyword>
<comment type="function">
    <text evidence="9">Catalyzes the conversion of 4-hydroxy-tetrahydrodipicolinate (HTPA) to tetrahydrodipicolinate.</text>
</comment>
<feature type="active site" description="Proton donor" evidence="9">
    <location>
        <position position="146"/>
    </location>
</feature>
<dbReference type="HAMAP" id="MF_00102">
    <property type="entry name" value="DapB"/>
    <property type="match status" value="1"/>
</dbReference>
<evidence type="ECO:0000313" key="13">
    <source>
        <dbReference type="EMBL" id="MBC5724080.1"/>
    </source>
</evidence>
<keyword evidence="2 9" id="KW-0963">Cytoplasm</keyword>
<dbReference type="CDD" id="cd02274">
    <property type="entry name" value="DHDPR_N"/>
    <property type="match status" value="1"/>
</dbReference>
<keyword evidence="6 9" id="KW-0560">Oxidoreductase</keyword>
<keyword evidence="3 9" id="KW-0028">Amino-acid biosynthesis</keyword>
<comment type="caution">
    <text evidence="13">The sequence shown here is derived from an EMBL/GenBank/DDBJ whole genome shotgun (WGS) entry which is preliminary data.</text>
</comment>
<evidence type="ECO:0000259" key="12">
    <source>
        <dbReference type="Pfam" id="PF05173"/>
    </source>
</evidence>
<organism evidence="13 14">
    <name type="scientific">Agathobaculum faecis</name>
    <dbReference type="NCBI Taxonomy" id="2763013"/>
    <lineage>
        <taxon>Bacteria</taxon>
        <taxon>Bacillati</taxon>
        <taxon>Bacillota</taxon>
        <taxon>Clostridia</taxon>
        <taxon>Eubacteriales</taxon>
        <taxon>Butyricicoccaceae</taxon>
        <taxon>Agathobaculum</taxon>
    </lineage>
</organism>
<keyword evidence="7 9" id="KW-0520">NAD</keyword>
<dbReference type="GO" id="GO:0009089">
    <property type="term" value="P:lysine biosynthetic process via diaminopimelate"/>
    <property type="evidence" value="ECO:0007669"/>
    <property type="project" value="UniProtKB-UniRule"/>
</dbReference>
<dbReference type="GO" id="GO:0050661">
    <property type="term" value="F:NADP binding"/>
    <property type="evidence" value="ECO:0007669"/>
    <property type="project" value="UniProtKB-UniRule"/>
</dbReference>
<evidence type="ECO:0000256" key="5">
    <source>
        <dbReference type="ARBA" id="ARBA00022915"/>
    </source>
</evidence>
<comment type="subcellular location">
    <subcellularLocation>
        <location evidence="9">Cytoplasm</location>
    </subcellularLocation>
</comment>
<feature type="binding site" evidence="9">
    <location>
        <begin position="109"/>
        <end position="112"/>
    </location>
    <ligand>
        <name>NAD(+)</name>
        <dbReference type="ChEBI" id="CHEBI:57540"/>
    </ligand>
</feature>
<evidence type="ECO:0000259" key="11">
    <source>
        <dbReference type="Pfam" id="PF01113"/>
    </source>
</evidence>
<dbReference type="SUPFAM" id="SSF51735">
    <property type="entry name" value="NAD(P)-binding Rossmann-fold domains"/>
    <property type="match status" value="1"/>
</dbReference>
<evidence type="ECO:0000256" key="7">
    <source>
        <dbReference type="ARBA" id="ARBA00023027"/>
    </source>
</evidence>
<reference evidence="13" key="1">
    <citation type="submission" date="2020-08" db="EMBL/GenBank/DDBJ databases">
        <title>Genome public.</title>
        <authorList>
            <person name="Liu C."/>
            <person name="Sun Q."/>
        </authorList>
    </citation>
    <scope>NUCLEOTIDE SEQUENCE</scope>
    <source>
        <strain evidence="13">NSJ-28</strain>
    </source>
</reference>
<dbReference type="EC" id="1.17.1.8" evidence="9 10"/>
<dbReference type="InterPro" id="IPR036291">
    <property type="entry name" value="NAD(P)-bd_dom_sf"/>
</dbReference>
<dbReference type="AlphaFoldDB" id="A0A923RX70"/>
<evidence type="ECO:0000256" key="10">
    <source>
        <dbReference type="NCBIfam" id="TIGR00036"/>
    </source>
</evidence>
<evidence type="ECO:0000256" key="9">
    <source>
        <dbReference type="HAMAP-Rule" id="MF_00102"/>
    </source>
</evidence>
<evidence type="ECO:0000256" key="4">
    <source>
        <dbReference type="ARBA" id="ARBA00022857"/>
    </source>
</evidence>
<dbReference type="GO" id="GO:0019877">
    <property type="term" value="P:diaminopimelate biosynthetic process"/>
    <property type="evidence" value="ECO:0007669"/>
    <property type="project" value="UniProtKB-UniRule"/>
</dbReference>
<accession>A0A923RX70</accession>
<dbReference type="Proteomes" id="UP000606499">
    <property type="component" value="Unassembled WGS sequence"/>
</dbReference>
<evidence type="ECO:0000256" key="3">
    <source>
        <dbReference type="ARBA" id="ARBA00022605"/>
    </source>
</evidence>
<evidence type="ECO:0000256" key="8">
    <source>
        <dbReference type="ARBA" id="ARBA00023154"/>
    </source>
</evidence>
<dbReference type="GO" id="GO:0051287">
    <property type="term" value="F:NAD binding"/>
    <property type="evidence" value="ECO:0007669"/>
    <property type="project" value="UniProtKB-UniRule"/>
</dbReference>
<dbReference type="InterPro" id="IPR000846">
    <property type="entry name" value="DapB_N"/>
</dbReference>
<comment type="pathway">
    <text evidence="9">Amino-acid biosynthesis; L-lysine biosynthesis via DAP pathway; (S)-tetrahydrodipicolinate from L-aspartate: step 4/4.</text>
</comment>
<feature type="binding site" evidence="9">
    <location>
        <begin position="8"/>
        <end position="13"/>
    </location>
    <ligand>
        <name>NAD(+)</name>
        <dbReference type="ChEBI" id="CHEBI:57540"/>
    </ligand>
</feature>
<feature type="binding site" evidence="9">
    <location>
        <begin position="85"/>
        <end position="87"/>
    </location>
    <ligand>
        <name>NAD(+)</name>
        <dbReference type="ChEBI" id="CHEBI:57540"/>
    </ligand>
</feature>
<comment type="caution">
    <text evidence="9">Was originally thought to be a dihydrodipicolinate reductase (DHDPR), catalyzing the conversion of dihydrodipicolinate to tetrahydrodipicolinate. However, it was shown in E.coli that the substrate of the enzymatic reaction is not dihydrodipicolinate (DHDP) but in fact (2S,4S)-4-hydroxy-2,3,4,5-tetrahydrodipicolinic acid (HTPA), the product released by the DapA-catalyzed reaction.</text>
</comment>